<dbReference type="GO" id="GO:0034220">
    <property type="term" value="P:monoatomic ion transmembrane transport"/>
    <property type="evidence" value="ECO:0007669"/>
    <property type="project" value="UniProtKB-KW"/>
</dbReference>
<dbReference type="GO" id="GO:0005243">
    <property type="term" value="F:gap junction channel activity"/>
    <property type="evidence" value="ECO:0007669"/>
    <property type="project" value="TreeGrafter"/>
</dbReference>
<dbReference type="PANTHER" id="PTHR11893">
    <property type="entry name" value="INNEXIN"/>
    <property type="match status" value="1"/>
</dbReference>
<evidence type="ECO:0000256" key="4">
    <source>
        <dbReference type="ARBA" id="ARBA00022475"/>
    </source>
</evidence>
<comment type="function">
    <text evidence="12">Structural component of the gap junctions.</text>
</comment>
<keyword evidence="10 12" id="KW-0472">Membrane</keyword>
<protein>
    <recommendedName>
        <fullName evidence="12">Innexin</fullName>
    </recommendedName>
</protein>
<keyword evidence="4" id="KW-1003">Cell membrane</keyword>
<dbReference type="PROSITE" id="PS51013">
    <property type="entry name" value="PANNEXIN"/>
    <property type="match status" value="1"/>
</dbReference>
<keyword evidence="6" id="KW-0303">Gap junction</keyword>
<comment type="similarity">
    <text evidence="12">Belongs to the pannexin family.</text>
</comment>
<evidence type="ECO:0000256" key="7">
    <source>
        <dbReference type="ARBA" id="ARBA00022949"/>
    </source>
</evidence>
<dbReference type="EMBL" id="JASPKZ010001994">
    <property type="protein sequence ID" value="KAJ9596361.1"/>
    <property type="molecule type" value="Genomic_DNA"/>
</dbReference>
<comment type="subcellular location">
    <subcellularLocation>
        <location evidence="1">Cell junction</location>
        <location evidence="1">Gap junction</location>
    </subcellularLocation>
    <subcellularLocation>
        <location evidence="2 12">Cell membrane</location>
        <topology evidence="2 12">Multi-pass membrane protein</topology>
    </subcellularLocation>
</comment>
<evidence type="ECO:0000256" key="3">
    <source>
        <dbReference type="ARBA" id="ARBA00022448"/>
    </source>
</evidence>
<organism evidence="13 14">
    <name type="scientific">Diploptera punctata</name>
    <name type="common">Pacific beetle cockroach</name>
    <dbReference type="NCBI Taxonomy" id="6984"/>
    <lineage>
        <taxon>Eukaryota</taxon>
        <taxon>Metazoa</taxon>
        <taxon>Ecdysozoa</taxon>
        <taxon>Arthropoda</taxon>
        <taxon>Hexapoda</taxon>
        <taxon>Insecta</taxon>
        <taxon>Pterygota</taxon>
        <taxon>Neoptera</taxon>
        <taxon>Polyneoptera</taxon>
        <taxon>Dictyoptera</taxon>
        <taxon>Blattodea</taxon>
        <taxon>Blaberoidea</taxon>
        <taxon>Blaberidae</taxon>
        <taxon>Diplopterinae</taxon>
        <taxon>Diploptera</taxon>
    </lineage>
</organism>
<evidence type="ECO:0000313" key="13">
    <source>
        <dbReference type="EMBL" id="KAJ9596361.1"/>
    </source>
</evidence>
<gene>
    <name evidence="12" type="primary">inx</name>
    <name evidence="13" type="ORF">L9F63_012636</name>
</gene>
<keyword evidence="11 12" id="KW-0407">Ion channel</keyword>
<feature type="transmembrane region" description="Helical" evidence="12">
    <location>
        <begin position="277"/>
        <end position="300"/>
    </location>
</feature>
<dbReference type="PANTHER" id="PTHR11893:SF38">
    <property type="entry name" value="INNEXIN INX7"/>
    <property type="match status" value="1"/>
</dbReference>
<dbReference type="GO" id="GO:0005921">
    <property type="term" value="C:gap junction"/>
    <property type="evidence" value="ECO:0007669"/>
    <property type="project" value="UniProtKB-SubCell"/>
</dbReference>
<evidence type="ECO:0000256" key="2">
    <source>
        <dbReference type="ARBA" id="ARBA00004651"/>
    </source>
</evidence>
<evidence type="ECO:0000313" key="14">
    <source>
        <dbReference type="Proteomes" id="UP001233999"/>
    </source>
</evidence>
<sequence length="382" mass="43782">MDSKAHVRVFNSMQELLRQLRSRVKLGRRSSDYANVDTLVSSLHYRVTSALLLVCCALVSSRQYFGEPVLCIQDSPDDTAIPSNVLNTYCFITTTYTVIGPSGETWHGQEEEERRHAYYQWVPFVLLMQAMLFAAPHSAWVNWEGGLVRRSLTGVKDILRDPDRDKLRILAHYFAARLHTFHFWASGFYFCQVLNLLNVLGNAYLSDLLLGGNFFHYGLQMSLYGIQTLDSSPSDAMFPKLTKCIFRKYGPSGTIQTHDALCVMSLNIVNDKIFTALWFWFCLLTLVTALSLLWSWVVFLRLTCASSFYSPWTQRVLGAPVSLDPVYISTITRRLDCGDWLFLRLLANNMNVQVYKEFMEHLVQAMEVRKHSEVTPMLTNCT</sequence>
<evidence type="ECO:0000256" key="1">
    <source>
        <dbReference type="ARBA" id="ARBA00004610"/>
    </source>
</evidence>
<comment type="caution">
    <text evidence="13">The sequence shown here is derived from an EMBL/GenBank/DDBJ whole genome shotgun (WGS) entry which is preliminary data.</text>
</comment>
<dbReference type="PRINTS" id="PR01262">
    <property type="entry name" value="INNEXIN"/>
</dbReference>
<comment type="caution">
    <text evidence="12">Lacks conserved residue(s) required for the propagation of feature annotation.</text>
</comment>
<dbReference type="GO" id="GO:0007602">
    <property type="term" value="P:phototransduction"/>
    <property type="evidence" value="ECO:0007669"/>
    <property type="project" value="TreeGrafter"/>
</dbReference>
<keyword evidence="9 12" id="KW-0406">Ion transport</keyword>
<keyword evidence="5 12" id="KW-0812">Transmembrane</keyword>
<reference evidence="13" key="2">
    <citation type="submission" date="2023-05" db="EMBL/GenBank/DDBJ databases">
        <authorList>
            <person name="Fouks B."/>
        </authorList>
    </citation>
    <scope>NUCLEOTIDE SEQUENCE</scope>
    <source>
        <strain evidence="13">Stay&amp;Tobe</strain>
        <tissue evidence="13">Testes</tissue>
    </source>
</reference>
<dbReference type="GO" id="GO:0005886">
    <property type="term" value="C:plasma membrane"/>
    <property type="evidence" value="ECO:0007669"/>
    <property type="project" value="UniProtKB-SubCell"/>
</dbReference>
<keyword evidence="7" id="KW-0965">Cell junction</keyword>
<reference evidence="13" key="1">
    <citation type="journal article" date="2023" name="IScience">
        <title>Live-bearing cockroach genome reveals convergent evolutionary mechanisms linked to viviparity in insects and beyond.</title>
        <authorList>
            <person name="Fouks B."/>
            <person name="Harrison M.C."/>
            <person name="Mikhailova A.A."/>
            <person name="Marchal E."/>
            <person name="English S."/>
            <person name="Carruthers M."/>
            <person name="Jennings E.C."/>
            <person name="Chiamaka E.L."/>
            <person name="Frigard R.A."/>
            <person name="Pippel M."/>
            <person name="Attardo G.M."/>
            <person name="Benoit J.B."/>
            <person name="Bornberg-Bauer E."/>
            <person name="Tobe S.S."/>
        </authorList>
    </citation>
    <scope>NUCLEOTIDE SEQUENCE</scope>
    <source>
        <strain evidence="13">Stay&amp;Tobe</strain>
    </source>
</reference>
<evidence type="ECO:0000256" key="12">
    <source>
        <dbReference type="RuleBase" id="RU010713"/>
    </source>
</evidence>
<evidence type="ECO:0000256" key="6">
    <source>
        <dbReference type="ARBA" id="ARBA00022868"/>
    </source>
</evidence>
<proteinExistence type="inferred from homology"/>
<evidence type="ECO:0000256" key="5">
    <source>
        <dbReference type="ARBA" id="ARBA00022692"/>
    </source>
</evidence>
<evidence type="ECO:0000256" key="11">
    <source>
        <dbReference type="ARBA" id="ARBA00023303"/>
    </source>
</evidence>
<evidence type="ECO:0000256" key="8">
    <source>
        <dbReference type="ARBA" id="ARBA00022989"/>
    </source>
</evidence>
<name>A0AAD8AC61_DIPPU</name>
<evidence type="ECO:0000256" key="10">
    <source>
        <dbReference type="ARBA" id="ARBA00023136"/>
    </source>
</evidence>
<accession>A0AAD8AC61</accession>
<dbReference type="Proteomes" id="UP001233999">
    <property type="component" value="Unassembled WGS sequence"/>
</dbReference>
<dbReference type="InterPro" id="IPR000990">
    <property type="entry name" value="Innexin"/>
</dbReference>
<dbReference type="Pfam" id="PF00876">
    <property type="entry name" value="Innexin"/>
    <property type="match status" value="1"/>
</dbReference>
<evidence type="ECO:0000256" key="9">
    <source>
        <dbReference type="ARBA" id="ARBA00023065"/>
    </source>
</evidence>
<keyword evidence="14" id="KW-1185">Reference proteome</keyword>
<keyword evidence="8 12" id="KW-1133">Transmembrane helix</keyword>
<dbReference type="AlphaFoldDB" id="A0AAD8AC61"/>
<keyword evidence="3 12" id="KW-0813">Transport</keyword>